<evidence type="ECO:0000256" key="5">
    <source>
        <dbReference type="ARBA" id="ARBA00022917"/>
    </source>
</evidence>
<dbReference type="GO" id="GO:0016779">
    <property type="term" value="F:nucleotidyltransferase activity"/>
    <property type="evidence" value="ECO:0007669"/>
    <property type="project" value="UniProtKB-ARBA"/>
</dbReference>
<gene>
    <name evidence="10" type="ORF">B296_00028391</name>
</gene>
<dbReference type="AlphaFoldDB" id="A0A426XNC9"/>
<evidence type="ECO:0000313" key="10">
    <source>
        <dbReference type="EMBL" id="RRT41007.1"/>
    </source>
</evidence>
<comment type="caution">
    <text evidence="10">The sequence shown here is derived from an EMBL/GenBank/DDBJ whole genome shotgun (WGS) entry which is preliminary data.</text>
</comment>
<dbReference type="GO" id="GO:0005851">
    <property type="term" value="C:eukaryotic translation initiation factor 2B complex"/>
    <property type="evidence" value="ECO:0007669"/>
    <property type="project" value="TreeGrafter"/>
</dbReference>
<accession>A0A426XNC9</accession>
<evidence type="ECO:0000256" key="1">
    <source>
        <dbReference type="ARBA" id="ARBA00004514"/>
    </source>
</evidence>
<dbReference type="Proteomes" id="UP000287651">
    <property type="component" value="Unassembled WGS sequence"/>
</dbReference>
<evidence type="ECO:0000256" key="7">
    <source>
        <dbReference type="ARBA" id="ARBA00044229"/>
    </source>
</evidence>
<evidence type="ECO:0000256" key="3">
    <source>
        <dbReference type="ARBA" id="ARBA00022490"/>
    </source>
</evidence>
<dbReference type="PANTHER" id="PTHR45989">
    <property type="entry name" value="TRANSLATION INITIATION FACTOR EIF-2B SUBUNIT GAMMA"/>
    <property type="match status" value="1"/>
</dbReference>
<dbReference type="SUPFAM" id="SSF53448">
    <property type="entry name" value="Nucleotide-diphospho-sugar transferases"/>
    <property type="match status" value="1"/>
</dbReference>
<comment type="subcellular location">
    <subcellularLocation>
        <location evidence="1">Cytoplasm</location>
        <location evidence="1">Cytosol</location>
    </subcellularLocation>
</comment>
<keyword evidence="5" id="KW-0648">Protein biosynthesis</keyword>
<evidence type="ECO:0000259" key="9">
    <source>
        <dbReference type="Pfam" id="PF12804"/>
    </source>
</evidence>
<name>A0A426XNC9_ENSVE</name>
<evidence type="ECO:0000256" key="4">
    <source>
        <dbReference type="ARBA" id="ARBA00022540"/>
    </source>
</evidence>
<dbReference type="GO" id="GO:0003743">
    <property type="term" value="F:translation initiation factor activity"/>
    <property type="evidence" value="ECO:0007669"/>
    <property type="project" value="UniProtKB-KW"/>
</dbReference>
<dbReference type="Pfam" id="PF12804">
    <property type="entry name" value="NTP_transf_3"/>
    <property type="match status" value="1"/>
</dbReference>
<evidence type="ECO:0000256" key="6">
    <source>
        <dbReference type="ARBA" id="ARBA00044196"/>
    </source>
</evidence>
<dbReference type="GO" id="GO:0002183">
    <property type="term" value="P:cytoplasmic translational initiation"/>
    <property type="evidence" value="ECO:0007669"/>
    <property type="project" value="TreeGrafter"/>
</dbReference>
<feature type="domain" description="MobA-like NTP transferase" evidence="9">
    <location>
        <begin position="5"/>
        <end position="59"/>
    </location>
</feature>
<dbReference type="Gene3D" id="3.90.550.10">
    <property type="entry name" value="Spore Coat Polysaccharide Biosynthesis Protein SpsA, Chain A"/>
    <property type="match status" value="1"/>
</dbReference>
<protein>
    <recommendedName>
        <fullName evidence="6">Translation initiation factor eIF2B subunit gamma</fullName>
    </recommendedName>
    <alternativeName>
        <fullName evidence="7">eIF2B GDP-GTP exchange factor subunit gamma</fullName>
    </alternativeName>
</protein>
<dbReference type="GO" id="GO:0005829">
    <property type="term" value="C:cytosol"/>
    <property type="evidence" value="ECO:0007669"/>
    <property type="project" value="UniProtKB-SubCell"/>
</dbReference>
<evidence type="ECO:0000256" key="2">
    <source>
        <dbReference type="ARBA" id="ARBA00007878"/>
    </source>
</evidence>
<comment type="similarity">
    <text evidence="2">Belongs to the eIF-2B gamma/epsilon subunits family.</text>
</comment>
<dbReference type="InterPro" id="IPR051960">
    <property type="entry name" value="eIF2B_gamma"/>
</dbReference>
<dbReference type="EMBL" id="AMZH03018929">
    <property type="protein sequence ID" value="RRT41007.1"/>
    <property type="molecule type" value="Genomic_DNA"/>
</dbReference>
<organism evidence="10 11">
    <name type="scientific">Ensete ventricosum</name>
    <name type="common">Abyssinian banana</name>
    <name type="synonym">Musa ensete</name>
    <dbReference type="NCBI Taxonomy" id="4639"/>
    <lineage>
        <taxon>Eukaryota</taxon>
        <taxon>Viridiplantae</taxon>
        <taxon>Streptophyta</taxon>
        <taxon>Embryophyta</taxon>
        <taxon>Tracheophyta</taxon>
        <taxon>Spermatophyta</taxon>
        <taxon>Magnoliopsida</taxon>
        <taxon>Liliopsida</taxon>
        <taxon>Zingiberales</taxon>
        <taxon>Musaceae</taxon>
        <taxon>Ensete</taxon>
    </lineage>
</organism>
<reference evidence="10 11" key="1">
    <citation type="journal article" date="2014" name="Agronomy (Basel)">
        <title>A Draft Genome Sequence for Ensete ventricosum, the Drought-Tolerant Tree Against Hunger.</title>
        <authorList>
            <person name="Harrison J."/>
            <person name="Moore K.A."/>
            <person name="Paszkiewicz K."/>
            <person name="Jones T."/>
            <person name="Grant M."/>
            <person name="Ambacheew D."/>
            <person name="Muzemil S."/>
            <person name="Studholme D.J."/>
        </authorList>
    </citation>
    <scope>NUCLEOTIDE SEQUENCE [LARGE SCALE GENOMIC DNA]</scope>
</reference>
<dbReference type="GO" id="GO:0005085">
    <property type="term" value="F:guanyl-nucleotide exchange factor activity"/>
    <property type="evidence" value="ECO:0007669"/>
    <property type="project" value="TreeGrafter"/>
</dbReference>
<proteinExistence type="inferred from homology"/>
<keyword evidence="3" id="KW-0963">Cytoplasm</keyword>
<dbReference type="InterPro" id="IPR025877">
    <property type="entry name" value="MobA-like_NTP_Trfase"/>
</dbReference>
<sequence length="89" mass="9746">MDFEVVVLAGGTSRKLNPLVSQEIPKALLPVANRPVLSYVLELLEASNLKDLIVVSSFSPPILLSENLTVRCLGFFDILLSPLPWKAEV</sequence>
<dbReference type="InterPro" id="IPR029044">
    <property type="entry name" value="Nucleotide-diphossugar_trans"/>
</dbReference>
<comment type="subunit">
    <text evidence="8">Component of the translation initiation factor 2B (eIF2B) complex which is a heterodecamer of two sets of five different subunits: alpha, beta, gamma, delta and epsilon. Subunits alpha, beta and delta comprise a regulatory subcomplex and subunits epsilon and gamma comprise a catalytic subcomplex. Within the complex, the hexameric regulatory complex resides at the center, with the two heterodimeric catalytic subcomplexes bound on opposite sides.</text>
</comment>
<keyword evidence="4" id="KW-0396">Initiation factor</keyword>
<dbReference type="PANTHER" id="PTHR45989:SF1">
    <property type="entry name" value="TRANSLATION INITIATION FACTOR EIF-2B SUBUNIT GAMMA"/>
    <property type="match status" value="1"/>
</dbReference>
<evidence type="ECO:0000313" key="11">
    <source>
        <dbReference type="Proteomes" id="UP000287651"/>
    </source>
</evidence>
<evidence type="ECO:0000256" key="8">
    <source>
        <dbReference type="ARBA" id="ARBA00046432"/>
    </source>
</evidence>